<dbReference type="InterPro" id="IPR011257">
    <property type="entry name" value="DNA_glycosylase"/>
</dbReference>
<comment type="catalytic activity">
    <reaction evidence="9">
        <text>2'-deoxyribonucleotide-(2'-deoxyribose 5'-phosphate)-2'-deoxyribonucleotide-DNA = a 3'-end 2'-deoxyribonucleotide-(2,3-dehydro-2,3-deoxyribose 5'-phosphate)-DNA + a 5'-end 5'-phospho-2'-deoxyribonucleoside-DNA + H(+)</text>
        <dbReference type="Rhea" id="RHEA:66592"/>
        <dbReference type="Rhea" id="RHEA-COMP:13180"/>
        <dbReference type="Rhea" id="RHEA-COMP:16897"/>
        <dbReference type="Rhea" id="RHEA-COMP:17067"/>
        <dbReference type="ChEBI" id="CHEBI:15378"/>
        <dbReference type="ChEBI" id="CHEBI:136412"/>
        <dbReference type="ChEBI" id="CHEBI:157695"/>
        <dbReference type="ChEBI" id="CHEBI:167181"/>
        <dbReference type="EC" id="4.2.99.18"/>
    </reaction>
</comment>
<evidence type="ECO:0000256" key="4">
    <source>
        <dbReference type="ARBA" id="ARBA00022801"/>
    </source>
</evidence>
<dbReference type="InterPro" id="IPR052054">
    <property type="entry name" value="Oxidative_DNA_repair_enzyme"/>
</dbReference>
<accession>A0A316UMT4</accession>
<feature type="region of interest" description="Disordered" evidence="10">
    <location>
        <begin position="397"/>
        <end position="502"/>
    </location>
</feature>
<evidence type="ECO:0000256" key="8">
    <source>
        <dbReference type="ARBA" id="ARBA00023295"/>
    </source>
</evidence>
<dbReference type="InterPro" id="IPR003265">
    <property type="entry name" value="HhH-GPD_domain"/>
</dbReference>
<dbReference type="RefSeq" id="XP_025361181.1">
    <property type="nucleotide sequence ID" value="XM_025504496.1"/>
</dbReference>
<keyword evidence="3" id="KW-0227">DNA damage</keyword>
<dbReference type="EC" id="4.2.99.18" evidence="2"/>
<dbReference type="GO" id="GO:0034039">
    <property type="term" value="F:8-oxo-7,8-dihydroguanine DNA N-glycosylase activity"/>
    <property type="evidence" value="ECO:0007669"/>
    <property type="project" value="TreeGrafter"/>
</dbReference>
<evidence type="ECO:0000259" key="11">
    <source>
        <dbReference type="SMART" id="SM00478"/>
    </source>
</evidence>
<dbReference type="GeneID" id="37026319"/>
<dbReference type="PANTHER" id="PTHR10242">
    <property type="entry name" value="8-OXOGUANINE DNA GLYCOSYLASE"/>
    <property type="match status" value="1"/>
</dbReference>
<dbReference type="SUPFAM" id="SSF55945">
    <property type="entry name" value="TATA-box binding protein-like"/>
    <property type="match status" value="1"/>
</dbReference>
<dbReference type="SMART" id="SM00478">
    <property type="entry name" value="ENDO3c"/>
    <property type="match status" value="1"/>
</dbReference>
<dbReference type="Gene3D" id="1.10.1670.10">
    <property type="entry name" value="Helix-hairpin-Helix base-excision DNA repair enzymes (C-terminal)"/>
    <property type="match status" value="1"/>
</dbReference>
<evidence type="ECO:0000313" key="12">
    <source>
        <dbReference type="EMBL" id="PWN26569.1"/>
    </source>
</evidence>
<proteinExistence type="inferred from homology"/>
<dbReference type="CDD" id="cd00056">
    <property type="entry name" value="ENDO3c"/>
    <property type="match status" value="1"/>
</dbReference>
<evidence type="ECO:0000256" key="10">
    <source>
        <dbReference type="SAM" id="MobiDB-lite"/>
    </source>
</evidence>
<dbReference type="STRING" id="1569628.A0A316UMT4"/>
<dbReference type="GO" id="GO:0005634">
    <property type="term" value="C:nucleus"/>
    <property type="evidence" value="ECO:0007669"/>
    <property type="project" value="TreeGrafter"/>
</dbReference>
<dbReference type="Gene3D" id="1.10.340.30">
    <property type="entry name" value="Hypothetical protein, domain 2"/>
    <property type="match status" value="1"/>
</dbReference>
<keyword evidence="8" id="KW-0326">Glycosidase</keyword>
<keyword evidence="4" id="KW-0378">Hydrolase</keyword>
<dbReference type="Pfam" id="PF07934">
    <property type="entry name" value="OGG_N"/>
    <property type="match status" value="1"/>
</dbReference>
<organism evidence="12 13">
    <name type="scientific">Jaminaea rosea</name>
    <dbReference type="NCBI Taxonomy" id="1569628"/>
    <lineage>
        <taxon>Eukaryota</taxon>
        <taxon>Fungi</taxon>
        <taxon>Dikarya</taxon>
        <taxon>Basidiomycota</taxon>
        <taxon>Ustilaginomycotina</taxon>
        <taxon>Exobasidiomycetes</taxon>
        <taxon>Microstromatales</taxon>
        <taxon>Microstromatales incertae sedis</taxon>
        <taxon>Jaminaea</taxon>
    </lineage>
</organism>
<dbReference type="GO" id="GO:0140078">
    <property type="term" value="F:class I DNA-(apurinic or apyrimidinic site) endonuclease activity"/>
    <property type="evidence" value="ECO:0007669"/>
    <property type="project" value="UniProtKB-EC"/>
</dbReference>
<evidence type="ECO:0000256" key="7">
    <source>
        <dbReference type="ARBA" id="ARBA00023268"/>
    </source>
</evidence>
<evidence type="ECO:0000256" key="9">
    <source>
        <dbReference type="ARBA" id="ARBA00044632"/>
    </source>
</evidence>
<dbReference type="GO" id="GO:0006285">
    <property type="term" value="P:base-excision repair, AP site formation"/>
    <property type="evidence" value="ECO:0007669"/>
    <property type="project" value="UniProtKB-ARBA"/>
</dbReference>
<dbReference type="Gene3D" id="3.30.310.40">
    <property type="match status" value="1"/>
</dbReference>
<dbReference type="EMBL" id="KZ819671">
    <property type="protein sequence ID" value="PWN26569.1"/>
    <property type="molecule type" value="Genomic_DNA"/>
</dbReference>
<dbReference type="GO" id="GO:0006289">
    <property type="term" value="P:nucleotide-excision repair"/>
    <property type="evidence" value="ECO:0007669"/>
    <property type="project" value="InterPro"/>
</dbReference>
<dbReference type="InterPro" id="IPR023170">
    <property type="entry name" value="HhH_base_excis_C"/>
</dbReference>
<dbReference type="OrthoDB" id="238681at2759"/>
<dbReference type="AlphaFoldDB" id="A0A316UMT4"/>
<sequence>MASSSSSSSAPRPPPGYSFIPATPASILLPLTISNKCGQSFRWRSVRVPRWQEEEEKPALDVEDDNSMDTEYSICLSDRVVFLRQDASRGYLYHRTLAPDPQAASTSSSLATSTAAWLHSYLSLTVPLESLYSEWSARDPVFAKTAPRFKGIRMLRQDPWETLCAFICSSNNNIARIGGMVQNLCSHYSPKLLSHEYEGVGEDPDVRMTVDYHPFPSPASLAGKGVEAHLRQIGFGYRARYIAETARMLCDAHGGVEVNDALFNSVAEALKGEQATVKGDTPSPSSTVYTHLLSLRTLSYTAAREALLPHPGIGPKVADCILLMSLDQPASIPVDRHVFQFAAKQYGLRGKKAAKYEDLADFFRELWGEWAGWAHSVLFMADLRAFQDYGNGVKKEEKKEEGLEVKIDGAEEGQEEAKEPAQSEESVKRAERAAKRGAMALTTPSSAMKKNRRASGKGADKRLDETYDGVKVSPTSNGVKIKAEDSRGSSVENHLNASLRDE</sequence>
<evidence type="ECO:0000256" key="5">
    <source>
        <dbReference type="ARBA" id="ARBA00023204"/>
    </source>
</evidence>
<evidence type="ECO:0000256" key="2">
    <source>
        <dbReference type="ARBA" id="ARBA00012720"/>
    </source>
</evidence>
<protein>
    <recommendedName>
        <fullName evidence="2">DNA-(apurinic or apyrimidinic site) lyase</fullName>
        <ecNumber evidence="2">4.2.99.18</ecNumber>
    </recommendedName>
</protein>
<feature type="domain" description="HhH-GPD" evidence="11">
    <location>
        <begin position="168"/>
        <end position="383"/>
    </location>
</feature>
<keyword evidence="5" id="KW-0234">DNA repair</keyword>
<keyword evidence="6" id="KW-0456">Lyase</keyword>
<comment type="similarity">
    <text evidence="1">Belongs to the type-1 OGG1 family.</text>
</comment>
<evidence type="ECO:0000256" key="6">
    <source>
        <dbReference type="ARBA" id="ARBA00023239"/>
    </source>
</evidence>
<keyword evidence="7" id="KW-0511">Multifunctional enzyme</keyword>
<dbReference type="InterPro" id="IPR012904">
    <property type="entry name" value="OGG_N"/>
</dbReference>
<dbReference type="GO" id="GO:0003684">
    <property type="term" value="F:damaged DNA binding"/>
    <property type="evidence" value="ECO:0007669"/>
    <property type="project" value="InterPro"/>
</dbReference>
<evidence type="ECO:0000256" key="1">
    <source>
        <dbReference type="ARBA" id="ARBA00010679"/>
    </source>
</evidence>
<feature type="compositionally biased region" description="Basic and acidic residues" evidence="10">
    <location>
        <begin position="397"/>
        <end position="434"/>
    </location>
</feature>
<dbReference type="PANTHER" id="PTHR10242:SF2">
    <property type="entry name" value="N-GLYCOSYLASE_DNA LYASE"/>
    <property type="match status" value="1"/>
</dbReference>
<dbReference type="Proteomes" id="UP000245884">
    <property type="component" value="Unassembled WGS sequence"/>
</dbReference>
<reference evidence="12 13" key="1">
    <citation type="journal article" date="2018" name="Mol. Biol. Evol.">
        <title>Broad Genomic Sampling Reveals a Smut Pathogenic Ancestry of the Fungal Clade Ustilaginomycotina.</title>
        <authorList>
            <person name="Kijpornyongpan T."/>
            <person name="Mondo S.J."/>
            <person name="Barry K."/>
            <person name="Sandor L."/>
            <person name="Lee J."/>
            <person name="Lipzen A."/>
            <person name="Pangilinan J."/>
            <person name="LaButti K."/>
            <person name="Hainaut M."/>
            <person name="Henrissat B."/>
            <person name="Grigoriev I.V."/>
            <person name="Spatafora J.W."/>
            <person name="Aime M.C."/>
        </authorList>
    </citation>
    <scope>NUCLEOTIDE SEQUENCE [LARGE SCALE GENOMIC DNA]</scope>
    <source>
        <strain evidence="12 13">MCA 5214</strain>
    </source>
</reference>
<keyword evidence="13" id="KW-1185">Reference proteome</keyword>
<evidence type="ECO:0000256" key="3">
    <source>
        <dbReference type="ARBA" id="ARBA00022763"/>
    </source>
</evidence>
<dbReference type="SUPFAM" id="SSF48150">
    <property type="entry name" value="DNA-glycosylase"/>
    <property type="match status" value="1"/>
</dbReference>
<dbReference type="Pfam" id="PF00730">
    <property type="entry name" value="HhH-GPD"/>
    <property type="match status" value="1"/>
</dbReference>
<evidence type="ECO:0000313" key="13">
    <source>
        <dbReference type="Proteomes" id="UP000245884"/>
    </source>
</evidence>
<name>A0A316UMT4_9BASI</name>
<gene>
    <name evidence="12" type="ORF">BDZ90DRAFT_221798</name>
</gene>